<reference evidence="2" key="1">
    <citation type="journal article" date="2022" name="Mol. Ecol. Resour.">
        <title>The genomes of chicory, endive, great burdock and yacon provide insights into Asteraceae palaeo-polyploidization history and plant inulin production.</title>
        <authorList>
            <person name="Fan W."/>
            <person name="Wang S."/>
            <person name="Wang H."/>
            <person name="Wang A."/>
            <person name="Jiang F."/>
            <person name="Liu H."/>
            <person name="Zhao H."/>
            <person name="Xu D."/>
            <person name="Zhang Y."/>
        </authorList>
    </citation>
    <scope>NUCLEOTIDE SEQUENCE [LARGE SCALE GENOMIC DNA]</scope>
    <source>
        <strain evidence="2">cv. Niubang</strain>
    </source>
</reference>
<organism evidence="1 2">
    <name type="scientific">Arctium lappa</name>
    <name type="common">Greater burdock</name>
    <name type="synonym">Lappa major</name>
    <dbReference type="NCBI Taxonomy" id="4217"/>
    <lineage>
        <taxon>Eukaryota</taxon>
        <taxon>Viridiplantae</taxon>
        <taxon>Streptophyta</taxon>
        <taxon>Embryophyta</taxon>
        <taxon>Tracheophyta</taxon>
        <taxon>Spermatophyta</taxon>
        <taxon>Magnoliopsida</taxon>
        <taxon>eudicotyledons</taxon>
        <taxon>Gunneridae</taxon>
        <taxon>Pentapetalae</taxon>
        <taxon>asterids</taxon>
        <taxon>campanulids</taxon>
        <taxon>Asterales</taxon>
        <taxon>Asteraceae</taxon>
        <taxon>Carduoideae</taxon>
        <taxon>Cardueae</taxon>
        <taxon>Arctiinae</taxon>
        <taxon>Arctium</taxon>
    </lineage>
</organism>
<sequence>MSTRTALRVVPPNHIHMPPVQPPTVFGPNGVAATTNASGIGAVTTVVGDAAAAAAMVAGGNQLFVKTSLYVGDLELNVIDSQLYGLFNQVGQVVSVRVCRDVSTWC</sequence>
<evidence type="ECO:0000313" key="2">
    <source>
        <dbReference type="Proteomes" id="UP001055879"/>
    </source>
</evidence>
<proteinExistence type="predicted"/>
<reference evidence="1 2" key="2">
    <citation type="journal article" date="2022" name="Mol. Ecol. Resour.">
        <title>The genomes of chicory, endive, great burdock and yacon provide insights into Asteraceae paleo-polyploidization history and plant inulin production.</title>
        <authorList>
            <person name="Fan W."/>
            <person name="Wang S."/>
            <person name="Wang H."/>
            <person name="Wang A."/>
            <person name="Jiang F."/>
            <person name="Liu H."/>
            <person name="Zhao H."/>
            <person name="Xu D."/>
            <person name="Zhang Y."/>
        </authorList>
    </citation>
    <scope>NUCLEOTIDE SEQUENCE [LARGE SCALE GENOMIC DNA]</scope>
    <source>
        <strain evidence="2">cv. Niubang</strain>
    </source>
</reference>
<protein>
    <submittedName>
        <fullName evidence="1">Uncharacterized protein</fullName>
    </submittedName>
</protein>
<gene>
    <name evidence="1" type="ORF">L6452_36083</name>
</gene>
<accession>A0ACB8YCG0</accession>
<name>A0ACB8YCG0_ARCLA</name>
<evidence type="ECO:0000313" key="1">
    <source>
        <dbReference type="EMBL" id="KAI3681293.1"/>
    </source>
</evidence>
<dbReference type="EMBL" id="CM042059">
    <property type="protein sequence ID" value="KAI3681293.1"/>
    <property type="molecule type" value="Genomic_DNA"/>
</dbReference>
<keyword evidence="2" id="KW-1185">Reference proteome</keyword>
<comment type="caution">
    <text evidence="1">The sequence shown here is derived from an EMBL/GenBank/DDBJ whole genome shotgun (WGS) entry which is preliminary data.</text>
</comment>
<dbReference type="Proteomes" id="UP001055879">
    <property type="component" value="Linkage Group LG13"/>
</dbReference>